<reference evidence="4" key="1">
    <citation type="submission" date="2019-05" db="EMBL/GenBank/DDBJ databases">
        <title>Complete Genome Sequence and Methylation Pattern of the Halophilic Archaeon Natrinema pallidum BOL6-1.</title>
        <authorList>
            <person name="DasSarma P."/>
            <person name="DasSarma B.P."/>
            <person name="DasSarma S.L."/>
            <person name="Martinez F.L."/>
            <person name="Guzman D."/>
            <person name="Roberts R.J."/>
            <person name="DasSarma S."/>
        </authorList>
    </citation>
    <scope>NUCLEOTIDE SEQUENCE [LARGE SCALE GENOMIC DNA]</scope>
    <source>
        <strain evidence="4">BOL6-1</strain>
        <plasmid evidence="4">pnpa200</plasmid>
    </source>
</reference>
<geneLocation type="plasmid" evidence="4">
    <name>pnpa200</name>
</geneLocation>
<evidence type="ECO:0000313" key="3">
    <source>
        <dbReference type="EMBL" id="QCW05211.1"/>
    </source>
</evidence>
<dbReference type="Proteomes" id="UP000307562">
    <property type="component" value="Plasmid pNPA200"/>
</dbReference>
<keyword evidence="3" id="KW-0614">Plasmid</keyword>
<protein>
    <submittedName>
        <fullName evidence="3">NAD-dependent epimerase/dehydratase family protein</fullName>
    </submittedName>
</protein>
<feature type="compositionally biased region" description="Basic and acidic residues" evidence="1">
    <location>
        <begin position="229"/>
        <end position="239"/>
    </location>
</feature>
<dbReference type="AlphaFoldDB" id="A0A4P9TJN1"/>
<organism evidence="3 4">
    <name type="scientific">Natrinema pallidum</name>
    <dbReference type="NCBI Taxonomy" id="69527"/>
    <lineage>
        <taxon>Archaea</taxon>
        <taxon>Methanobacteriati</taxon>
        <taxon>Methanobacteriota</taxon>
        <taxon>Stenosarchaea group</taxon>
        <taxon>Halobacteria</taxon>
        <taxon>Halobacteriales</taxon>
        <taxon>Natrialbaceae</taxon>
        <taxon>Natrinema</taxon>
    </lineage>
</organism>
<evidence type="ECO:0000256" key="1">
    <source>
        <dbReference type="SAM" id="MobiDB-lite"/>
    </source>
</evidence>
<dbReference type="InterPro" id="IPR001509">
    <property type="entry name" value="Epimerase_deHydtase"/>
</dbReference>
<gene>
    <name evidence="3" type="ORF">FGF80_17610</name>
</gene>
<name>A0A4P9TJN1_9EURY</name>
<dbReference type="SUPFAM" id="SSF51735">
    <property type="entry name" value="NAD(P)-binding Rossmann-fold domains"/>
    <property type="match status" value="1"/>
</dbReference>
<keyword evidence="4" id="KW-1185">Reference proteome</keyword>
<sequence>MRSLPYKGNGTIVCSGAGFIGSNLANHLAEDNDVIVIDDECLGTPENLDDDIEFYSRSVLEADPITGARVNVEGVVNVVEQAREDGCETVVYASTSSIYGSRTESSPVDMDISINTGDEASKLARERYGEYFANHYDMSIAGMRFLGIPRLWWCRSTQRRVRQRDRPVRRRYRQWRVPVLYGAGTQTRGFLPRRRYRPRPRVRGRQRTYRHLQLRNGRRLQLQHHRRDAQRGIGDRCRT</sequence>
<feature type="region of interest" description="Disordered" evidence="1">
    <location>
        <begin position="220"/>
        <end position="239"/>
    </location>
</feature>
<feature type="domain" description="NAD-dependent epimerase/dehydratase" evidence="2">
    <location>
        <begin position="63"/>
        <end position="190"/>
    </location>
</feature>
<accession>A0A4P9TJN1</accession>
<evidence type="ECO:0000259" key="2">
    <source>
        <dbReference type="Pfam" id="PF01370"/>
    </source>
</evidence>
<dbReference type="EMBL" id="CP040638">
    <property type="protein sequence ID" value="QCW05211.1"/>
    <property type="molecule type" value="Genomic_DNA"/>
</dbReference>
<dbReference type="KEGG" id="npl:FGF80_17610"/>
<proteinExistence type="predicted"/>
<dbReference type="InterPro" id="IPR036291">
    <property type="entry name" value="NAD(P)-bd_dom_sf"/>
</dbReference>
<dbReference type="Pfam" id="PF01370">
    <property type="entry name" value="Epimerase"/>
    <property type="match status" value="1"/>
</dbReference>
<dbReference type="Gene3D" id="3.40.50.720">
    <property type="entry name" value="NAD(P)-binding Rossmann-like Domain"/>
    <property type="match status" value="2"/>
</dbReference>
<evidence type="ECO:0000313" key="4">
    <source>
        <dbReference type="Proteomes" id="UP000307562"/>
    </source>
</evidence>